<feature type="transmembrane region" description="Helical" evidence="8">
    <location>
        <begin position="169"/>
        <end position="188"/>
    </location>
</feature>
<dbReference type="Gene3D" id="1.20.1560.10">
    <property type="entry name" value="ABC transporter type 1, transmembrane domain"/>
    <property type="match status" value="1"/>
</dbReference>
<dbReference type="EMBL" id="SORI01000001">
    <property type="protein sequence ID" value="TDY65099.1"/>
    <property type="molecule type" value="Genomic_DNA"/>
</dbReference>
<dbReference type="InterPro" id="IPR003439">
    <property type="entry name" value="ABC_transporter-like_ATP-bd"/>
</dbReference>
<evidence type="ECO:0000256" key="2">
    <source>
        <dbReference type="ARBA" id="ARBA00022448"/>
    </source>
</evidence>
<evidence type="ECO:0000256" key="8">
    <source>
        <dbReference type="SAM" id="Phobius"/>
    </source>
</evidence>
<dbReference type="GO" id="GO:0016887">
    <property type="term" value="F:ATP hydrolysis activity"/>
    <property type="evidence" value="ECO:0007669"/>
    <property type="project" value="InterPro"/>
</dbReference>
<evidence type="ECO:0000256" key="3">
    <source>
        <dbReference type="ARBA" id="ARBA00022692"/>
    </source>
</evidence>
<dbReference type="PROSITE" id="PS00211">
    <property type="entry name" value="ABC_TRANSPORTER_1"/>
    <property type="match status" value="1"/>
</dbReference>
<comment type="caution">
    <text evidence="11">The sequence shown here is derived from an EMBL/GenBank/DDBJ whole genome shotgun (WGS) entry which is preliminary data.</text>
</comment>
<dbReference type="PANTHER" id="PTHR43394:SF1">
    <property type="entry name" value="ATP-BINDING CASSETTE SUB-FAMILY B MEMBER 10, MITOCHONDRIAL"/>
    <property type="match status" value="1"/>
</dbReference>
<evidence type="ECO:0000256" key="4">
    <source>
        <dbReference type="ARBA" id="ARBA00022741"/>
    </source>
</evidence>
<evidence type="ECO:0000256" key="7">
    <source>
        <dbReference type="ARBA" id="ARBA00023136"/>
    </source>
</evidence>
<evidence type="ECO:0000313" key="12">
    <source>
        <dbReference type="Proteomes" id="UP000295066"/>
    </source>
</evidence>
<keyword evidence="5 11" id="KW-0067">ATP-binding</keyword>
<dbReference type="SUPFAM" id="SSF52540">
    <property type="entry name" value="P-loop containing nucleoside triphosphate hydrolases"/>
    <property type="match status" value="1"/>
</dbReference>
<feature type="transmembrane region" description="Helical" evidence="8">
    <location>
        <begin position="33"/>
        <end position="54"/>
    </location>
</feature>
<dbReference type="CDD" id="cd03249">
    <property type="entry name" value="ABC_MTABC3_MDL1_MDL2"/>
    <property type="match status" value="1"/>
</dbReference>
<comment type="subcellular location">
    <subcellularLocation>
        <location evidence="1">Cell membrane</location>
        <topology evidence="1">Multi-pass membrane protein</topology>
    </subcellularLocation>
</comment>
<dbReference type="GO" id="GO:0015421">
    <property type="term" value="F:ABC-type oligopeptide transporter activity"/>
    <property type="evidence" value="ECO:0007669"/>
    <property type="project" value="TreeGrafter"/>
</dbReference>
<evidence type="ECO:0000259" key="10">
    <source>
        <dbReference type="PROSITE" id="PS50929"/>
    </source>
</evidence>
<keyword evidence="12" id="KW-1185">Reference proteome</keyword>
<dbReference type="SMART" id="SM00382">
    <property type="entry name" value="AAA"/>
    <property type="match status" value="1"/>
</dbReference>
<gene>
    <name evidence="11" type="ORF">C8D99_101249</name>
</gene>
<evidence type="ECO:0000259" key="9">
    <source>
        <dbReference type="PROSITE" id="PS50893"/>
    </source>
</evidence>
<accession>A0A4R8MGH2</accession>
<feature type="domain" description="ABC transmembrane type-1" evidence="10">
    <location>
        <begin position="34"/>
        <end position="316"/>
    </location>
</feature>
<keyword evidence="3 8" id="KW-0812">Transmembrane</keyword>
<dbReference type="Proteomes" id="UP000295066">
    <property type="component" value="Unassembled WGS sequence"/>
</dbReference>
<dbReference type="InterPro" id="IPR017871">
    <property type="entry name" value="ABC_transporter-like_CS"/>
</dbReference>
<reference evidence="11 12" key="1">
    <citation type="submission" date="2019-03" db="EMBL/GenBank/DDBJ databases">
        <title>Genomic Encyclopedia of Type Strains, Phase IV (KMG-IV): sequencing the most valuable type-strain genomes for metagenomic binning, comparative biology and taxonomic classification.</title>
        <authorList>
            <person name="Goeker M."/>
        </authorList>
    </citation>
    <scope>NUCLEOTIDE SEQUENCE [LARGE SCALE GENOMIC DNA]</scope>
    <source>
        <strain evidence="11 12">DSM 25964</strain>
    </source>
</reference>
<dbReference type="GO" id="GO:0005886">
    <property type="term" value="C:plasma membrane"/>
    <property type="evidence" value="ECO:0007669"/>
    <property type="project" value="UniProtKB-SubCell"/>
</dbReference>
<dbReference type="InterPro" id="IPR011527">
    <property type="entry name" value="ABC1_TM_dom"/>
</dbReference>
<dbReference type="Gene3D" id="3.40.50.300">
    <property type="entry name" value="P-loop containing nucleotide triphosphate hydrolases"/>
    <property type="match status" value="1"/>
</dbReference>
<proteinExistence type="predicted"/>
<feature type="domain" description="ABC transporter" evidence="9">
    <location>
        <begin position="350"/>
        <end position="584"/>
    </location>
</feature>
<evidence type="ECO:0000256" key="6">
    <source>
        <dbReference type="ARBA" id="ARBA00022989"/>
    </source>
</evidence>
<dbReference type="InterPro" id="IPR036640">
    <property type="entry name" value="ABC1_TM_sf"/>
</dbReference>
<dbReference type="Pfam" id="PF00005">
    <property type="entry name" value="ABC_tran"/>
    <property type="match status" value="1"/>
</dbReference>
<feature type="transmembrane region" description="Helical" evidence="8">
    <location>
        <begin position="66"/>
        <end position="87"/>
    </location>
</feature>
<dbReference type="PROSITE" id="PS50893">
    <property type="entry name" value="ABC_TRANSPORTER_2"/>
    <property type="match status" value="1"/>
</dbReference>
<evidence type="ECO:0000313" key="11">
    <source>
        <dbReference type="EMBL" id="TDY65099.1"/>
    </source>
</evidence>
<organism evidence="11 12">
    <name type="scientific">Aminivibrio pyruvatiphilus</name>
    <dbReference type="NCBI Taxonomy" id="1005740"/>
    <lineage>
        <taxon>Bacteria</taxon>
        <taxon>Thermotogati</taxon>
        <taxon>Synergistota</taxon>
        <taxon>Synergistia</taxon>
        <taxon>Synergistales</taxon>
        <taxon>Aminobacteriaceae</taxon>
        <taxon>Aminivibrio</taxon>
    </lineage>
</organism>
<dbReference type="AlphaFoldDB" id="A0A4R8MGH2"/>
<evidence type="ECO:0000256" key="1">
    <source>
        <dbReference type="ARBA" id="ARBA00004651"/>
    </source>
</evidence>
<dbReference type="PANTHER" id="PTHR43394">
    <property type="entry name" value="ATP-DEPENDENT PERMEASE MDL1, MITOCHONDRIAL"/>
    <property type="match status" value="1"/>
</dbReference>
<dbReference type="GO" id="GO:0005524">
    <property type="term" value="F:ATP binding"/>
    <property type="evidence" value="ECO:0007669"/>
    <property type="project" value="UniProtKB-KW"/>
</dbReference>
<name>A0A4R8MGH2_9BACT</name>
<dbReference type="PROSITE" id="PS50929">
    <property type="entry name" value="ABC_TM1F"/>
    <property type="match status" value="1"/>
</dbReference>
<dbReference type="Pfam" id="PF00664">
    <property type="entry name" value="ABC_membrane"/>
    <property type="match status" value="1"/>
</dbReference>
<dbReference type="InterPro" id="IPR003593">
    <property type="entry name" value="AAA+_ATPase"/>
</dbReference>
<protein>
    <submittedName>
        <fullName evidence="11">Lipid A export permease/ATP-binding protein MsbA</fullName>
    </submittedName>
</protein>
<evidence type="ECO:0000256" key="5">
    <source>
        <dbReference type="ARBA" id="ARBA00022840"/>
    </source>
</evidence>
<dbReference type="SUPFAM" id="SSF90123">
    <property type="entry name" value="ABC transporter transmembrane region"/>
    <property type="match status" value="1"/>
</dbReference>
<keyword evidence="6 8" id="KW-1133">Transmembrane helix</keyword>
<dbReference type="InterPro" id="IPR039421">
    <property type="entry name" value="Type_1_exporter"/>
</dbReference>
<feature type="transmembrane region" description="Helical" evidence="8">
    <location>
        <begin position="140"/>
        <end position="163"/>
    </location>
</feature>
<dbReference type="InterPro" id="IPR027417">
    <property type="entry name" value="P-loop_NTPase"/>
</dbReference>
<keyword evidence="4" id="KW-0547">Nucleotide-binding</keyword>
<keyword evidence="7 8" id="KW-0472">Membrane</keyword>
<keyword evidence="2" id="KW-0813">Transport</keyword>
<sequence>MSLMTTQQGGESPGKKSVYLRLLASARPYRKRFFWAVGCMLLASACNVVPPWLLKNVVDDVLIARNLAMLNALPFLLVGLFAGKGIASYGHQYLMNWVGQNVVMDLRLRLYDHLQRMSLRYLHGNRLGEIMSRITNDVTILQNLVTSVVVNLVVQSVTFLGMVGFLFYINWKLTLITFAILPLTVLILDRASKKLRIVGHAIQSELAGLSAVVQEAFSAVRVVRSFATEDLELSRFRRSNRENFRAVMHGVQVQAALAAIIELVLIAALALILWLGGREVVGGGQTPGELIAFLGYLGFLVQPIRVFTSVVSSMQLGLAAAERIFSLLDIPGEVESPVNPVPLGVLEGRVTFRNVTFSYAEGQPVLRDISLEIVPGEKVALVGPTGSGKSTLADLIPRFYDPDSGTVLVDGADLRRVNLRELRKQIGIVPQESLLMKGTIAFNISYGLPELSSEQIREAADIAGILSFIESLPEGFETEVGERGVTLSGGQRQRIAIARAVVRDPRILILDEATSSLDLEVERQVQEAMNRAMKGRTSLVIAHRLSTVRNADRIVVLDGGRIVEQGRHEELLTGGGMYGRLYHLQFDRGTGQ</sequence>
<dbReference type="FunFam" id="3.40.50.300:FF:000287">
    <property type="entry name" value="Multidrug ABC transporter ATP-binding protein"/>
    <property type="match status" value="1"/>
</dbReference>
<dbReference type="CDD" id="cd18552">
    <property type="entry name" value="ABC_6TM_MsbA_like"/>
    <property type="match status" value="1"/>
</dbReference>
<feature type="transmembrane region" description="Helical" evidence="8">
    <location>
        <begin position="255"/>
        <end position="275"/>
    </location>
</feature>